<feature type="transmembrane region" description="Helical" evidence="1">
    <location>
        <begin position="82"/>
        <end position="99"/>
    </location>
</feature>
<keyword evidence="1" id="KW-1133">Transmembrane helix</keyword>
<dbReference type="AlphaFoldDB" id="A0A420WCQ6"/>
<name>A0A420WCQ6_9PROT</name>
<comment type="caution">
    <text evidence="2">The sequence shown here is derived from an EMBL/GenBank/DDBJ whole genome shotgun (WGS) entry which is preliminary data.</text>
</comment>
<accession>A0A420WCQ6</accession>
<evidence type="ECO:0000313" key="3">
    <source>
        <dbReference type="Proteomes" id="UP000282211"/>
    </source>
</evidence>
<dbReference type="OrthoDB" id="9812349at2"/>
<dbReference type="GO" id="GO:0005886">
    <property type="term" value="C:plasma membrane"/>
    <property type="evidence" value="ECO:0007669"/>
    <property type="project" value="TreeGrafter"/>
</dbReference>
<dbReference type="RefSeq" id="WP_121100541.1">
    <property type="nucleotide sequence ID" value="NZ_RBII01000002.1"/>
</dbReference>
<keyword evidence="1" id="KW-0472">Membrane</keyword>
<feature type="transmembrane region" description="Helical" evidence="1">
    <location>
        <begin position="119"/>
        <end position="136"/>
    </location>
</feature>
<dbReference type="InterPro" id="IPR008523">
    <property type="entry name" value="DUF805"/>
</dbReference>
<keyword evidence="3" id="KW-1185">Reference proteome</keyword>
<organism evidence="2 3">
    <name type="scientific">Litorimonas taeanensis</name>
    <dbReference type="NCBI Taxonomy" id="568099"/>
    <lineage>
        <taxon>Bacteria</taxon>
        <taxon>Pseudomonadati</taxon>
        <taxon>Pseudomonadota</taxon>
        <taxon>Alphaproteobacteria</taxon>
        <taxon>Maricaulales</taxon>
        <taxon>Robiginitomaculaceae</taxon>
    </lineage>
</organism>
<dbReference type="Proteomes" id="UP000282211">
    <property type="component" value="Unassembled WGS sequence"/>
</dbReference>
<dbReference type="EMBL" id="RBII01000002">
    <property type="protein sequence ID" value="RKQ68814.1"/>
    <property type="molecule type" value="Genomic_DNA"/>
</dbReference>
<feature type="transmembrane region" description="Helical" evidence="1">
    <location>
        <begin position="55"/>
        <end position="75"/>
    </location>
</feature>
<dbReference type="PANTHER" id="PTHR34980">
    <property type="entry name" value="INNER MEMBRANE PROTEIN-RELATED-RELATED"/>
    <property type="match status" value="1"/>
</dbReference>
<evidence type="ECO:0000313" key="2">
    <source>
        <dbReference type="EMBL" id="RKQ68814.1"/>
    </source>
</evidence>
<protein>
    <submittedName>
        <fullName evidence="2">Uncharacterized membrane protein YhaH (DUF805 family)</fullName>
    </submittedName>
</protein>
<proteinExistence type="predicted"/>
<evidence type="ECO:0000256" key="1">
    <source>
        <dbReference type="SAM" id="Phobius"/>
    </source>
</evidence>
<reference evidence="2 3" key="1">
    <citation type="submission" date="2018-10" db="EMBL/GenBank/DDBJ databases">
        <title>Genomic Encyclopedia of Type Strains, Phase IV (KMG-IV): sequencing the most valuable type-strain genomes for metagenomic binning, comparative biology and taxonomic classification.</title>
        <authorList>
            <person name="Goeker M."/>
        </authorList>
    </citation>
    <scope>NUCLEOTIDE SEQUENCE [LARGE SCALE GENOMIC DNA]</scope>
    <source>
        <strain evidence="2 3">DSM 22008</strain>
    </source>
</reference>
<dbReference type="PANTHER" id="PTHR34980:SF2">
    <property type="entry name" value="INNER MEMBRANE PROTEIN YHAH-RELATED"/>
    <property type="match status" value="1"/>
</dbReference>
<feature type="transmembrane region" description="Helical" evidence="1">
    <location>
        <begin position="26"/>
        <end position="43"/>
    </location>
</feature>
<gene>
    <name evidence="2" type="ORF">DES40_1587</name>
</gene>
<keyword evidence="1" id="KW-0812">Transmembrane</keyword>
<dbReference type="Pfam" id="PF05656">
    <property type="entry name" value="DUF805"/>
    <property type="match status" value="1"/>
</dbReference>
<sequence>MNMYSALRSFIDQWANFQTRSRRSEFWWVQFAYIMVTAVAISLDYSVLGLSAEDGLTPFILLVEVVTLIPMAALMARRLHDVGLTGWAQLPLYLTYISYIPGYDDFIVSGLAKSGAELVLAVLYWAYFVWILYNLVKDGDRWANRYGANPKYKRG</sequence>
<dbReference type="InParanoid" id="A0A420WCQ6"/>